<dbReference type="EMBL" id="MGHF01000016">
    <property type="protein sequence ID" value="OGM63505.1"/>
    <property type="molecule type" value="Genomic_DNA"/>
</dbReference>
<comment type="caution">
    <text evidence="2">The sequence shown here is derived from an EMBL/GenBank/DDBJ whole genome shotgun (WGS) entry which is preliminary data.</text>
</comment>
<organism evidence="2 3">
    <name type="scientific">Candidatus Woesebacteria bacterium RIFCSPLOWO2_01_FULL_39_21</name>
    <dbReference type="NCBI Taxonomy" id="1802519"/>
    <lineage>
        <taxon>Bacteria</taxon>
        <taxon>Candidatus Woeseibacteriota</taxon>
    </lineage>
</organism>
<dbReference type="AlphaFoldDB" id="A0A1F8BJI8"/>
<dbReference type="Proteomes" id="UP000177082">
    <property type="component" value="Unassembled WGS sequence"/>
</dbReference>
<keyword evidence="1" id="KW-1133">Transmembrane helix</keyword>
<keyword evidence="1" id="KW-0472">Membrane</keyword>
<protein>
    <submittedName>
        <fullName evidence="2">Uncharacterized protein</fullName>
    </submittedName>
</protein>
<accession>A0A1F8BJI8</accession>
<evidence type="ECO:0000256" key="1">
    <source>
        <dbReference type="SAM" id="Phobius"/>
    </source>
</evidence>
<feature type="transmembrane region" description="Helical" evidence="1">
    <location>
        <begin position="18"/>
        <end position="43"/>
    </location>
</feature>
<name>A0A1F8BJI8_9BACT</name>
<dbReference type="STRING" id="1802519.A2961_01875"/>
<gene>
    <name evidence="2" type="ORF">A2961_01875</name>
</gene>
<keyword evidence="1" id="KW-0812">Transmembrane</keyword>
<evidence type="ECO:0000313" key="2">
    <source>
        <dbReference type="EMBL" id="OGM63505.1"/>
    </source>
</evidence>
<sequence>MSIVTAIYRLYKIVDRKLLVIGLVLFFILIIVLIFTFGFFVGYSSDRPLRITSQVLSPSAVPVSSPEAATSENEVYLVPENIPTEWQEISLVSDGYVNETDAKVKNTSQYLFPPRQTFSSPSLMSDFDFVSIHNYDGAELQNQGFGKMDLSVASFNYREPFNTDYSQGVVYSDGNGYWLSGQGLTRESYPFGTSNSPKIFAHGSSVGKLKELMEVLGKFKYQDVPPDEKRTLPVSTISEFNAPNGIDKTGTYRYYVSQGYSRLSPQDKWRENMEEWEERSGEIICLAFKNIAHEPCRFSTSDCTCCNTGCELLDLVFYTDYSKNLVIEPIYQKGKGISAGARFVYKSEHPYLYYSASFSSPLNSQKDGVLDLINTVNSIQKVE</sequence>
<proteinExistence type="predicted"/>
<evidence type="ECO:0000313" key="3">
    <source>
        <dbReference type="Proteomes" id="UP000177082"/>
    </source>
</evidence>
<reference evidence="2 3" key="1">
    <citation type="journal article" date="2016" name="Nat. Commun.">
        <title>Thousands of microbial genomes shed light on interconnected biogeochemical processes in an aquifer system.</title>
        <authorList>
            <person name="Anantharaman K."/>
            <person name="Brown C.T."/>
            <person name="Hug L.A."/>
            <person name="Sharon I."/>
            <person name="Castelle C.J."/>
            <person name="Probst A.J."/>
            <person name="Thomas B.C."/>
            <person name="Singh A."/>
            <person name="Wilkins M.J."/>
            <person name="Karaoz U."/>
            <person name="Brodie E.L."/>
            <person name="Williams K.H."/>
            <person name="Hubbard S.S."/>
            <person name="Banfield J.F."/>
        </authorList>
    </citation>
    <scope>NUCLEOTIDE SEQUENCE [LARGE SCALE GENOMIC DNA]</scope>
</reference>